<comment type="subunit">
    <text evidence="14">Homotetramer. Interacts with MFN1 and MFN2; functions as a guanyl-nucleotide exchange factor/GEF for MFN2 and also probably MFN1.</text>
</comment>
<dbReference type="PANTHER" id="PTHR12729">
    <property type="entry name" value="TRNA(HIS) GUANYLYLTRANSFERASE-RELATED"/>
    <property type="match status" value="1"/>
</dbReference>
<feature type="binding site" evidence="16">
    <location>
        <position position="76"/>
    </location>
    <ligand>
        <name>Mg(2+)</name>
        <dbReference type="ChEBI" id="CHEBI:18420"/>
        <label>1</label>
        <note>catalytic</note>
    </ligand>
</feature>
<dbReference type="Gene3D" id="3.30.70.3000">
    <property type="match status" value="1"/>
</dbReference>
<keyword evidence="17" id="KW-0812">Transmembrane</keyword>
<evidence type="ECO:0000256" key="5">
    <source>
        <dbReference type="ARBA" id="ARBA00022694"/>
    </source>
</evidence>
<keyword evidence="8 15" id="KW-0547">Nucleotide-binding</keyword>
<proteinExistence type="inferred from homology"/>
<comment type="cofactor">
    <cofactor evidence="16">
        <name>Mg(2+)</name>
        <dbReference type="ChEBI" id="CHEBI:18420"/>
    </cofactor>
    <text evidence="16">Binds 2 magnesium ions per subunit.</text>
</comment>
<evidence type="ECO:0000256" key="17">
    <source>
        <dbReference type="SAM" id="Phobius"/>
    </source>
</evidence>
<keyword evidence="17" id="KW-1133">Transmembrane helix</keyword>
<evidence type="ECO:0000313" key="20">
    <source>
        <dbReference type="EMBL" id="KFM81248.1"/>
    </source>
</evidence>
<feature type="binding site" evidence="16">
    <location>
        <position position="29"/>
    </location>
    <ligand>
        <name>Mg(2+)</name>
        <dbReference type="ChEBI" id="CHEBI:18420"/>
        <label>1</label>
        <note>catalytic</note>
    </ligand>
</feature>
<feature type="domain" description="Thg1 C-terminal" evidence="19">
    <location>
        <begin position="138"/>
        <end position="220"/>
    </location>
</feature>
<evidence type="ECO:0000256" key="16">
    <source>
        <dbReference type="PIRSR" id="PIRSR028980-2"/>
    </source>
</evidence>
<evidence type="ECO:0000256" key="3">
    <source>
        <dbReference type="ARBA" id="ARBA00022310"/>
    </source>
</evidence>
<accession>A0A087UV59</accession>
<keyword evidence="7 16" id="KW-0479">Metal-binding</keyword>
<dbReference type="EC" id="2.7.7.79" evidence="2"/>
<evidence type="ECO:0000313" key="21">
    <source>
        <dbReference type="Proteomes" id="UP000054359"/>
    </source>
</evidence>
<evidence type="ECO:0000256" key="1">
    <source>
        <dbReference type="ARBA" id="ARBA00010113"/>
    </source>
</evidence>
<protein>
    <recommendedName>
        <fullName evidence="3">Probable tRNA(His) guanylyltransferase</fullName>
        <ecNumber evidence="2">2.7.7.79</ecNumber>
    </recommendedName>
    <alternativeName>
        <fullName evidence="11">tRNA-histidine guanylyltransferase</fullName>
    </alternativeName>
</protein>
<dbReference type="InterPro" id="IPR025845">
    <property type="entry name" value="Thg1_C_dom"/>
</dbReference>
<dbReference type="AlphaFoldDB" id="A0A087UV59"/>
<dbReference type="Pfam" id="PF14413">
    <property type="entry name" value="Thg1C"/>
    <property type="match status" value="1"/>
</dbReference>
<gene>
    <name evidence="20" type="ORF">X975_21159</name>
</gene>
<sequence>MAKSNYEYVKNFESADQILPNTWIVVRIDGKNFHKFAESHQFEKPNDQRCLDLMNKSACHVMKEIDDIKFAYGQSDEYSFIFERTTKLYKRRSSKILTNVCSLFTASFVFYWKHIFGDKNLLYPPSFDGRVVIYPTNKNLRDYLSWRQADCHINNLYNTTFWALVQQGGLSRKEAEEKIRFTVSAEKNEILFTQFGVNYNKEKEQFRKGSFIIREKLHKKPIVFENHNNEVLHGLIISHTDIIGNVLWENNHHILGDE</sequence>
<dbReference type="PIRSF" id="PIRSF028980">
    <property type="entry name" value="tRNAHis_guanylyltransferase"/>
    <property type="match status" value="1"/>
</dbReference>
<feature type="binding site" evidence="16">
    <location>
        <position position="30"/>
    </location>
    <ligand>
        <name>Mg(2+)</name>
        <dbReference type="ChEBI" id="CHEBI:18420"/>
        <label>1</label>
        <note>catalytic</note>
    </ligand>
</feature>
<dbReference type="STRING" id="407821.A0A087UV59"/>
<dbReference type="Pfam" id="PF04446">
    <property type="entry name" value="Thg1"/>
    <property type="match status" value="1"/>
</dbReference>
<evidence type="ECO:0000259" key="18">
    <source>
        <dbReference type="Pfam" id="PF04446"/>
    </source>
</evidence>
<dbReference type="FunFam" id="3.30.70.3000:FF:000001">
    <property type="entry name" value="tRNA(His) guanylyltransferase"/>
    <property type="match status" value="1"/>
</dbReference>
<feature type="binding site" evidence="16">
    <location>
        <position position="29"/>
    </location>
    <ligand>
        <name>Mg(2+)</name>
        <dbReference type="ChEBI" id="CHEBI:18420"/>
        <label>2</label>
        <note>catalytic</note>
    </ligand>
</feature>
<evidence type="ECO:0000259" key="19">
    <source>
        <dbReference type="Pfam" id="PF14413"/>
    </source>
</evidence>
<evidence type="ECO:0000256" key="10">
    <source>
        <dbReference type="ARBA" id="ARBA00023134"/>
    </source>
</evidence>
<evidence type="ECO:0000256" key="11">
    <source>
        <dbReference type="ARBA" id="ARBA00032480"/>
    </source>
</evidence>
<keyword evidence="21" id="KW-1185">Reference proteome</keyword>
<name>A0A087UV59_STEMI</name>
<keyword evidence="9 16" id="KW-0460">Magnesium</keyword>
<dbReference type="GO" id="GO:0000287">
    <property type="term" value="F:magnesium ion binding"/>
    <property type="evidence" value="ECO:0007669"/>
    <property type="project" value="InterPro"/>
</dbReference>
<evidence type="ECO:0000256" key="12">
    <source>
        <dbReference type="ARBA" id="ARBA00047281"/>
    </source>
</evidence>
<feature type="binding site" evidence="16">
    <location>
        <position position="76"/>
    </location>
    <ligand>
        <name>Mg(2+)</name>
        <dbReference type="ChEBI" id="CHEBI:18420"/>
        <label>2</label>
        <note>catalytic</note>
    </ligand>
</feature>
<evidence type="ECO:0000256" key="8">
    <source>
        <dbReference type="ARBA" id="ARBA00022741"/>
    </source>
</evidence>
<dbReference type="OrthoDB" id="62560at2759"/>
<feature type="domain" description="tRNAHis guanylyltransferase catalytic" evidence="18">
    <location>
        <begin position="6"/>
        <end position="135"/>
    </location>
</feature>
<evidence type="ECO:0000256" key="4">
    <source>
        <dbReference type="ARBA" id="ARBA00022679"/>
    </source>
</evidence>
<feature type="binding site" evidence="15">
    <location>
        <begin position="29"/>
        <end position="34"/>
    </location>
    <ligand>
        <name>GTP</name>
        <dbReference type="ChEBI" id="CHEBI:37565"/>
    </ligand>
</feature>
<feature type="transmembrane region" description="Helical" evidence="17">
    <location>
        <begin position="96"/>
        <end position="112"/>
    </location>
</feature>
<feature type="non-terminal residue" evidence="20">
    <location>
        <position position="258"/>
    </location>
</feature>
<dbReference type="InterPro" id="IPR038469">
    <property type="entry name" value="tRNAHis_GuaTrfase_Thg1_sf"/>
</dbReference>
<evidence type="ECO:0000256" key="7">
    <source>
        <dbReference type="ARBA" id="ARBA00022723"/>
    </source>
</evidence>
<dbReference type="OMA" id="WKQHTEI"/>
<comment type="function">
    <text evidence="13">Adds a GMP to the 5'-end of tRNA(His) after transcription and RNase P cleavage. This step is essential for proper recognition of the tRNA and for the fidelity of protein synthesis. Also functions as a guanyl-nucleotide exchange factor/GEF for the MFN1 and MFN2 mitofusins thereby regulating mitochondrial fusion. By regulating both mitochondrial dynamics and bioenergetic function, it contributes to cell survival following oxidative stress.</text>
</comment>
<comment type="catalytic activity">
    <reaction evidence="12">
        <text>a 5'-end ribonucleotide-tRNA(His) + GTP + ATP + H2O = a 5'-end phospho-guanosine-ribonucleotide-tRNA(His) + AMP + 2 diphosphate + H(+)</text>
        <dbReference type="Rhea" id="RHEA:54564"/>
        <dbReference type="Rhea" id="RHEA-COMP:14193"/>
        <dbReference type="Rhea" id="RHEA-COMP:14917"/>
        <dbReference type="ChEBI" id="CHEBI:15377"/>
        <dbReference type="ChEBI" id="CHEBI:15378"/>
        <dbReference type="ChEBI" id="CHEBI:30616"/>
        <dbReference type="ChEBI" id="CHEBI:33019"/>
        <dbReference type="ChEBI" id="CHEBI:37565"/>
        <dbReference type="ChEBI" id="CHEBI:138282"/>
        <dbReference type="ChEBI" id="CHEBI:141847"/>
        <dbReference type="ChEBI" id="CHEBI:456215"/>
        <dbReference type="EC" id="2.7.7.79"/>
    </reaction>
</comment>
<dbReference type="GO" id="GO:0008193">
    <property type="term" value="F:tRNA guanylyltransferase activity"/>
    <property type="evidence" value="ECO:0007669"/>
    <property type="project" value="UniProtKB-EC"/>
</dbReference>
<dbReference type="InterPro" id="IPR007537">
    <property type="entry name" value="tRNAHis_GuaTrfase_Thg1"/>
</dbReference>
<evidence type="ECO:0000256" key="14">
    <source>
        <dbReference type="ARBA" id="ARBA00065710"/>
    </source>
</evidence>
<dbReference type="Proteomes" id="UP000054359">
    <property type="component" value="Unassembled WGS sequence"/>
</dbReference>
<evidence type="ECO:0000256" key="6">
    <source>
        <dbReference type="ARBA" id="ARBA00022695"/>
    </source>
</evidence>
<dbReference type="GO" id="GO:0005525">
    <property type="term" value="F:GTP binding"/>
    <property type="evidence" value="ECO:0007669"/>
    <property type="project" value="UniProtKB-KW"/>
</dbReference>
<keyword evidence="10 15" id="KW-0342">GTP-binding</keyword>
<evidence type="ECO:0000256" key="2">
    <source>
        <dbReference type="ARBA" id="ARBA00012511"/>
    </source>
</evidence>
<keyword evidence="6 20" id="KW-0548">Nucleotidyltransferase</keyword>
<dbReference type="PANTHER" id="PTHR12729:SF6">
    <property type="entry name" value="TRNA(HIS) GUANYLYLTRANSFERASE-RELATED"/>
    <property type="match status" value="1"/>
</dbReference>
<organism evidence="20 21">
    <name type="scientific">Stegodyphus mimosarum</name>
    <name type="common">African social velvet spider</name>
    <dbReference type="NCBI Taxonomy" id="407821"/>
    <lineage>
        <taxon>Eukaryota</taxon>
        <taxon>Metazoa</taxon>
        <taxon>Ecdysozoa</taxon>
        <taxon>Arthropoda</taxon>
        <taxon>Chelicerata</taxon>
        <taxon>Arachnida</taxon>
        <taxon>Araneae</taxon>
        <taxon>Araneomorphae</taxon>
        <taxon>Entelegynae</taxon>
        <taxon>Eresoidea</taxon>
        <taxon>Eresidae</taxon>
        <taxon>Stegodyphus</taxon>
    </lineage>
</organism>
<dbReference type="InterPro" id="IPR024956">
    <property type="entry name" value="tRNAHis_GuaTrfase_cat"/>
</dbReference>
<dbReference type="GO" id="GO:0006400">
    <property type="term" value="P:tRNA modification"/>
    <property type="evidence" value="ECO:0007669"/>
    <property type="project" value="InterPro"/>
</dbReference>
<feature type="binding site" evidence="15">
    <location>
        <begin position="75"/>
        <end position="76"/>
    </location>
    <ligand>
        <name>GTP</name>
        <dbReference type="ChEBI" id="CHEBI:37565"/>
    </ligand>
</feature>
<evidence type="ECO:0000256" key="9">
    <source>
        <dbReference type="ARBA" id="ARBA00022842"/>
    </source>
</evidence>
<evidence type="ECO:0000256" key="13">
    <source>
        <dbReference type="ARBA" id="ARBA00058346"/>
    </source>
</evidence>
<evidence type="ECO:0000256" key="15">
    <source>
        <dbReference type="PIRSR" id="PIRSR028980-1"/>
    </source>
</evidence>
<keyword evidence="4 20" id="KW-0808">Transferase</keyword>
<dbReference type="EMBL" id="KK121797">
    <property type="protein sequence ID" value="KFM81248.1"/>
    <property type="molecule type" value="Genomic_DNA"/>
</dbReference>
<comment type="similarity">
    <text evidence="1">Belongs to the tRNA(His) guanylyltransferase family.</text>
</comment>
<keyword evidence="5" id="KW-0819">tRNA processing</keyword>
<keyword evidence="17" id="KW-0472">Membrane</keyword>
<reference evidence="20 21" key="1">
    <citation type="submission" date="2013-11" db="EMBL/GenBank/DDBJ databases">
        <title>Genome sequencing of Stegodyphus mimosarum.</title>
        <authorList>
            <person name="Bechsgaard J."/>
        </authorList>
    </citation>
    <scope>NUCLEOTIDE SEQUENCE [LARGE SCALE GENOMIC DNA]</scope>
</reference>